<dbReference type="Pfam" id="PF02817">
    <property type="entry name" value="E3_binding"/>
    <property type="match status" value="1"/>
</dbReference>
<dbReference type="GO" id="GO:0045252">
    <property type="term" value="C:oxoglutarate dehydrogenase complex"/>
    <property type="evidence" value="ECO:0007669"/>
    <property type="project" value="UniProtKB-UniRule"/>
</dbReference>
<comment type="function">
    <text evidence="2">E2 component of the 2-oxoglutarate dehydrogenase (OGDH) complex which catalyzes the second step in the conversion of 2-oxoglutarate to succinyl-CoA and CO(2).</text>
</comment>
<feature type="region of interest" description="Disordered" evidence="12">
    <location>
        <begin position="201"/>
        <end position="314"/>
    </location>
</feature>
<organism evidence="15 16">
    <name type="scientific">Paracoccus zhejiangensis</name>
    <dbReference type="NCBI Taxonomy" id="1077935"/>
    <lineage>
        <taxon>Bacteria</taxon>
        <taxon>Pseudomonadati</taxon>
        <taxon>Pseudomonadota</taxon>
        <taxon>Alphaproteobacteria</taxon>
        <taxon>Rhodobacterales</taxon>
        <taxon>Paracoccaceae</taxon>
        <taxon>Paracoccus</taxon>
    </lineage>
</organism>
<dbReference type="InterPro" id="IPR004167">
    <property type="entry name" value="PSBD"/>
</dbReference>
<dbReference type="InterPro" id="IPR023213">
    <property type="entry name" value="CAT-like_dom_sf"/>
</dbReference>
<dbReference type="PANTHER" id="PTHR43416:SF5">
    <property type="entry name" value="DIHYDROLIPOYLLYSINE-RESIDUE SUCCINYLTRANSFERASE COMPONENT OF 2-OXOGLUTARATE DEHYDROGENASE COMPLEX, MITOCHONDRIAL"/>
    <property type="match status" value="1"/>
</dbReference>
<dbReference type="KEGG" id="pzh:CX676_02430"/>
<dbReference type="Proteomes" id="UP000234530">
    <property type="component" value="Chromosome"/>
</dbReference>
<dbReference type="EMBL" id="CP025430">
    <property type="protein sequence ID" value="AUH63152.1"/>
    <property type="molecule type" value="Genomic_DNA"/>
</dbReference>
<dbReference type="FunFam" id="3.30.559.10:FF:000007">
    <property type="entry name" value="Dihydrolipoamide acetyltransferase component of pyruvate dehydrogenase complex"/>
    <property type="match status" value="1"/>
</dbReference>
<dbReference type="PROSITE" id="PS50968">
    <property type="entry name" value="BIOTINYL_LIPOYL"/>
    <property type="match status" value="2"/>
</dbReference>
<feature type="domain" description="Lipoyl-binding" evidence="13">
    <location>
        <begin position="123"/>
        <end position="198"/>
    </location>
</feature>
<feature type="compositionally biased region" description="Basic and acidic residues" evidence="12">
    <location>
        <begin position="212"/>
        <end position="223"/>
    </location>
</feature>
<dbReference type="Gene3D" id="4.10.320.10">
    <property type="entry name" value="E3-binding domain"/>
    <property type="match status" value="1"/>
</dbReference>
<feature type="compositionally biased region" description="Low complexity" evidence="12">
    <location>
        <begin position="285"/>
        <end position="306"/>
    </location>
</feature>
<evidence type="ECO:0000256" key="6">
    <source>
        <dbReference type="ARBA" id="ARBA00022532"/>
    </source>
</evidence>
<dbReference type="NCBIfam" id="TIGR02927">
    <property type="entry name" value="SucB_Actino"/>
    <property type="match status" value="1"/>
</dbReference>
<evidence type="ECO:0000256" key="4">
    <source>
        <dbReference type="ARBA" id="ARBA00007317"/>
    </source>
</evidence>
<evidence type="ECO:0000256" key="8">
    <source>
        <dbReference type="ARBA" id="ARBA00022823"/>
    </source>
</evidence>
<feature type="region of interest" description="Disordered" evidence="12">
    <location>
        <begin position="82"/>
        <end position="124"/>
    </location>
</feature>
<dbReference type="Pfam" id="PF00364">
    <property type="entry name" value="Biotin_lipoyl"/>
    <property type="match status" value="2"/>
</dbReference>
<keyword evidence="6" id="KW-0816">Tricarboxylic acid cycle</keyword>
<evidence type="ECO:0000313" key="15">
    <source>
        <dbReference type="EMBL" id="AUH63152.1"/>
    </source>
</evidence>
<dbReference type="NCBIfam" id="NF004309">
    <property type="entry name" value="PRK05704.1"/>
    <property type="match status" value="1"/>
</dbReference>
<gene>
    <name evidence="15" type="ORF">CX676_02430</name>
</gene>
<dbReference type="GO" id="GO:0005829">
    <property type="term" value="C:cytosol"/>
    <property type="evidence" value="ECO:0007669"/>
    <property type="project" value="TreeGrafter"/>
</dbReference>
<dbReference type="GO" id="GO:0004149">
    <property type="term" value="F:dihydrolipoyllysine-residue succinyltransferase activity"/>
    <property type="evidence" value="ECO:0007669"/>
    <property type="project" value="UniProtKB-UniRule"/>
</dbReference>
<accession>A0A2H5EV32</accession>
<evidence type="ECO:0000256" key="9">
    <source>
        <dbReference type="ARBA" id="ARBA00023315"/>
    </source>
</evidence>
<feature type="compositionally biased region" description="Basic and acidic residues" evidence="12">
    <location>
        <begin position="274"/>
        <end position="284"/>
    </location>
</feature>
<dbReference type="GO" id="GO:0033512">
    <property type="term" value="P:L-lysine catabolic process to acetyl-CoA via saccharopine"/>
    <property type="evidence" value="ECO:0007669"/>
    <property type="project" value="UniProtKB-UniPathway"/>
</dbReference>
<evidence type="ECO:0000256" key="11">
    <source>
        <dbReference type="NCBIfam" id="TIGR01347"/>
    </source>
</evidence>
<dbReference type="EC" id="2.3.1.61" evidence="11"/>
<dbReference type="OrthoDB" id="9805770at2"/>
<keyword evidence="9" id="KW-0012">Acyltransferase</keyword>
<dbReference type="InterPro" id="IPR050537">
    <property type="entry name" value="2-oxoacid_dehydrogenase"/>
</dbReference>
<keyword evidence="7 15" id="KW-0808">Transferase</keyword>
<dbReference type="Gene3D" id="2.40.50.100">
    <property type="match status" value="2"/>
</dbReference>
<name>A0A2H5EV32_9RHOB</name>
<dbReference type="GO" id="GO:0006099">
    <property type="term" value="P:tricarboxylic acid cycle"/>
    <property type="evidence" value="ECO:0007669"/>
    <property type="project" value="UniProtKB-UniRule"/>
</dbReference>
<dbReference type="InterPro" id="IPR000089">
    <property type="entry name" value="Biotin_lipoyl"/>
</dbReference>
<sequence>MTTEVRVPTLGESVTEATVATWFKKPGDRVEVDEMLCELETDKVTVEVPSPAAGILAEIIAEEGATVEPNALLAQITEAGAASSPAPAKPAAPEKAPEPASAKAPEKPADKPKEGQTNMSGKNVDVMVPSLGESVTEATVATWFKKVGDAVAVDEMLCELETDKVSVEVPSPAAGVLAEILAEEGATVDAKARLAIISEGASAGGAAPAAGKEPEAEGDKDSDTASDVGSPGAGPEETKPREGAGRTDVEDAPSAKKAMAEAGVSRDAVTGTGRDGRVMKEDVARAAAAPAPAASSPAKAPAAPRSTDQADREERVKMTRLRQTIARRLKDAQNTAAMLTTYNEADMSAIMALRNEYKDAFEKKHKVKLGFMSFFVKACTHALSEVPEVNAEIDGDSVVYKNYVNMGIAVGTPSGLVVPVVRDADQKSFAEIEKEIGELGIKGRDGKLTMAEMQGGTFTISNGGVYGSLMSSPILNPPQSGILGMHKIQDRPMAIGGQVVIRPMMYLALSYDHRIVDGKGAVTFLVRVKEALEDPRRLLMDL</sequence>
<evidence type="ECO:0000256" key="7">
    <source>
        <dbReference type="ARBA" id="ARBA00022679"/>
    </source>
</evidence>
<evidence type="ECO:0000256" key="5">
    <source>
        <dbReference type="ARBA" id="ARBA00011666"/>
    </source>
</evidence>
<dbReference type="SUPFAM" id="SSF52777">
    <property type="entry name" value="CoA-dependent acyltransferases"/>
    <property type="match status" value="1"/>
</dbReference>
<feature type="compositionally biased region" description="Basic and acidic residues" evidence="12">
    <location>
        <begin position="236"/>
        <end position="249"/>
    </location>
</feature>
<feature type="compositionally biased region" description="Low complexity" evidence="12">
    <location>
        <begin position="82"/>
        <end position="103"/>
    </location>
</feature>
<evidence type="ECO:0000259" key="14">
    <source>
        <dbReference type="PROSITE" id="PS51826"/>
    </source>
</evidence>
<evidence type="ECO:0000259" key="13">
    <source>
        <dbReference type="PROSITE" id="PS50968"/>
    </source>
</evidence>
<evidence type="ECO:0000313" key="16">
    <source>
        <dbReference type="Proteomes" id="UP000234530"/>
    </source>
</evidence>
<dbReference type="UniPathway" id="UPA00868">
    <property type="reaction ID" value="UER00840"/>
</dbReference>
<protein>
    <recommendedName>
        <fullName evidence="11">Dihydrolipoyllysine-residue succinyltransferase</fullName>
        <ecNumber evidence="11">2.3.1.61</ecNumber>
    </recommendedName>
</protein>
<dbReference type="SUPFAM" id="SSF47005">
    <property type="entry name" value="Peripheral subunit-binding domain of 2-oxo acid dehydrogenase complex"/>
    <property type="match status" value="1"/>
</dbReference>
<comment type="similarity">
    <text evidence="4">Belongs to the 2-oxoacid dehydrogenase family.</text>
</comment>
<keyword evidence="8" id="KW-0450">Lipoyl</keyword>
<dbReference type="InterPro" id="IPR006255">
    <property type="entry name" value="SucB"/>
</dbReference>
<comment type="subunit">
    <text evidence="5">Forms a 24-polypeptide structural core with octahedral symmetry. Part of the 2-oxoglutarate dehydrogenase (OGDH) complex composed of E1 (2-oxoglutarate dehydrogenase), E2 (dihydrolipoamide succinyltransferase) and E3 (dihydrolipoamide dehydrogenase); the complex contains multiple copies of the three enzymatic components (E1, E2 and E3).</text>
</comment>
<evidence type="ECO:0000256" key="10">
    <source>
        <dbReference type="ARBA" id="ARBA00052761"/>
    </source>
</evidence>
<dbReference type="Gene3D" id="3.30.559.10">
    <property type="entry name" value="Chloramphenicol acetyltransferase-like domain"/>
    <property type="match status" value="1"/>
</dbReference>
<dbReference type="InterPro" id="IPR001078">
    <property type="entry name" value="2-oxoacid_DH_actylTfrase"/>
</dbReference>
<dbReference type="RefSeq" id="WP_101751194.1">
    <property type="nucleotide sequence ID" value="NZ_CP025430.1"/>
</dbReference>
<dbReference type="CDD" id="cd06849">
    <property type="entry name" value="lipoyl_domain"/>
    <property type="match status" value="2"/>
</dbReference>
<feature type="compositionally biased region" description="Basic and acidic residues" evidence="12">
    <location>
        <begin position="104"/>
        <end position="114"/>
    </location>
</feature>
<dbReference type="InterPro" id="IPR011053">
    <property type="entry name" value="Single_hybrid_motif"/>
</dbReference>
<dbReference type="SUPFAM" id="SSF51230">
    <property type="entry name" value="Single hybrid motif"/>
    <property type="match status" value="2"/>
</dbReference>
<dbReference type="PANTHER" id="PTHR43416">
    <property type="entry name" value="DIHYDROLIPOYLLYSINE-RESIDUE SUCCINYLTRANSFERASE COMPONENT OF 2-OXOGLUTARATE DEHYDROGENASE COMPLEX, MITOCHONDRIAL-RELATED"/>
    <property type="match status" value="1"/>
</dbReference>
<comment type="pathway">
    <text evidence="3">Amino-acid degradation; L-lysine degradation via saccharopine pathway; glutaryl-CoA from L-lysine: step 6/6.</text>
</comment>
<comment type="catalytic activity">
    <reaction evidence="10">
        <text>N(6)-[(R)-dihydrolipoyl]-L-lysyl-[protein] + succinyl-CoA = N(6)-[(R)-S(8)-succinyldihydrolipoyl]-L-lysyl-[protein] + CoA</text>
        <dbReference type="Rhea" id="RHEA:15213"/>
        <dbReference type="Rhea" id="RHEA-COMP:10475"/>
        <dbReference type="Rhea" id="RHEA-COMP:20092"/>
        <dbReference type="ChEBI" id="CHEBI:57287"/>
        <dbReference type="ChEBI" id="CHEBI:57292"/>
        <dbReference type="ChEBI" id="CHEBI:83100"/>
        <dbReference type="ChEBI" id="CHEBI:83120"/>
        <dbReference type="EC" id="2.3.1.61"/>
    </reaction>
</comment>
<proteinExistence type="inferred from homology"/>
<keyword evidence="16" id="KW-1185">Reference proteome</keyword>
<evidence type="ECO:0000256" key="12">
    <source>
        <dbReference type="SAM" id="MobiDB-lite"/>
    </source>
</evidence>
<dbReference type="InterPro" id="IPR014276">
    <property type="entry name" value="2-oxoglutarate_DH_E2"/>
</dbReference>
<dbReference type="PROSITE" id="PS51826">
    <property type="entry name" value="PSBD"/>
    <property type="match status" value="1"/>
</dbReference>
<dbReference type="InterPro" id="IPR036625">
    <property type="entry name" value="E3-bd_dom_sf"/>
</dbReference>
<dbReference type="AlphaFoldDB" id="A0A2H5EV32"/>
<reference evidence="15 16" key="1">
    <citation type="journal article" date="2013" name="Antonie Van Leeuwenhoek">
        <title>Paracoccus zhejiangensis sp. nov., isolated from activated sludge in wastewater-treatment system.</title>
        <authorList>
            <person name="Wu Z.G."/>
            <person name="Zhang D.F."/>
            <person name="Liu Y.L."/>
            <person name="Wang F."/>
            <person name="Jiang X."/>
            <person name="Li C."/>
            <person name="Li S.P."/>
            <person name="Hong Q."/>
            <person name="Li W.J."/>
        </authorList>
    </citation>
    <scope>NUCLEOTIDE SEQUENCE [LARGE SCALE GENOMIC DNA]</scope>
    <source>
        <strain evidence="15 16">J6</strain>
    </source>
</reference>
<evidence type="ECO:0000256" key="1">
    <source>
        <dbReference type="ARBA" id="ARBA00001938"/>
    </source>
</evidence>
<feature type="domain" description="Peripheral subunit-binding (PSBD)" evidence="14">
    <location>
        <begin position="250"/>
        <end position="287"/>
    </location>
</feature>
<comment type="cofactor">
    <cofactor evidence="1">
        <name>(R)-lipoate</name>
        <dbReference type="ChEBI" id="CHEBI:83088"/>
    </cofactor>
</comment>
<evidence type="ECO:0000256" key="3">
    <source>
        <dbReference type="ARBA" id="ARBA00005145"/>
    </source>
</evidence>
<dbReference type="Pfam" id="PF00198">
    <property type="entry name" value="2-oxoacid_dh"/>
    <property type="match status" value="1"/>
</dbReference>
<evidence type="ECO:0000256" key="2">
    <source>
        <dbReference type="ARBA" id="ARBA00004052"/>
    </source>
</evidence>
<feature type="compositionally biased region" description="Low complexity" evidence="12">
    <location>
        <begin position="201"/>
        <end position="211"/>
    </location>
</feature>
<feature type="domain" description="Lipoyl-binding" evidence="13">
    <location>
        <begin position="2"/>
        <end position="77"/>
    </location>
</feature>
<dbReference type="NCBIfam" id="TIGR01347">
    <property type="entry name" value="sucB"/>
    <property type="match status" value="1"/>
</dbReference>